<evidence type="ECO:0000256" key="1">
    <source>
        <dbReference type="SAM" id="MobiDB-lite"/>
    </source>
</evidence>
<feature type="region of interest" description="Disordered" evidence="1">
    <location>
        <begin position="1"/>
        <end position="24"/>
    </location>
</feature>
<dbReference type="EMBL" id="JACHJG010000020">
    <property type="protein sequence ID" value="MBB4890556.1"/>
    <property type="molecule type" value="Genomic_DNA"/>
</dbReference>
<organism evidence="2 3">
    <name type="scientific">Streptomyces netropsis</name>
    <name type="common">Streptoverticillium netropsis</name>
    <dbReference type="NCBI Taxonomy" id="55404"/>
    <lineage>
        <taxon>Bacteria</taxon>
        <taxon>Bacillati</taxon>
        <taxon>Actinomycetota</taxon>
        <taxon>Actinomycetes</taxon>
        <taxon>Kitasatosporales</taxon>
        <taxon>Streptomycetaceae</taxon>
        <taxon>Streptomyces</taxon>
    </lineage>
</organism>
<protein>
    <submittedName>
        <fullName evidence="2">Uncharacterized protein</fullName>
    </submittedName>
</protein>
<comment type="caution">
    <text evidence="2">The sequence shown here is derived from an EMBL/GenBank/DDBJ whole genome shotgun (WGS) entry which is preliminary data.</text>
</comment>
<feature type="region of interest" description="Disordered" evidence="1">
    <location>
        <begin position="55"/>
        <end position="87"/>
    </location>
</feature>
<sequence>MVDMHSGEITQLSCQEATVPVDPTDPDTFEVEGAADIDVLAADSAEQRAYPAPQCDAFLADGDPDSADERDRAEQARVVELNEDDYR</sequence>
<evidence type="ECO:0000313" key="2">
    <source>
        <dbReference type="EMBL" id="MBB4890556.1"/>
    </source>
</evidence>
<dbReference type="Proteomes" id="UP000556436">
    <property type="component" value="Unassembled WGS sequence"/>
</dbReference>
<proteinExistence type="predicted"/>
<name>A0A7W7PH11_STRNE</name>
<reference evidence="2 3" key="1">
    <citation type="submission" date="2020-08" db="EMBL/GenBank/DDBJ databases">
        <title>Genomic Encyclopedia of Type Strains, Phase III (KMG-III): the genomes of soil and plant-associated and newly described type strains.</title>
        <authorList>
            <person name="Whitman W."/>
        </authorList>
    </citation>
    <scope>NUCLEOTIDE SEQUENCE [LARGE SCALE GENOMIC DNA]</scope>
    <source>
        <strain evidence="2 3">CECT 3265</strain>
    </source>
</reference>
<gene>
    <name evidence="2" type="ORF">FHS38_006641</name>
</gene>
<accession>A0A7W7PH11</accession>
<keyword evidence="3" id="KW-1185">Reference proteome</keyword>
<evidence type="ECO:0000313" key="3">
    <source>
        <dbReference type="Proteomes" id="UP000556436"/>
    </source>
</evidence>
<dbReference type="AlphaFoldDB" id="A0A7W7PH11"/>
<feature type="compositionally biased region" description="Basic and acidic residues" evidence="1">
    <location>
        <begin position="67"/>
        <end position="77"/>
    </location>
</feature>